<dbReference type="SUPFAM" id="SSF52540">
    <property type="entry name" value="P-loop containing nucleoside triphosphate hydrolases"/>
    <property type="match status" value="1"/>
</dbReference>
<evidence type="ECO:0000256" key="3">
    <source>
        <dbReference type="ARBA" id="ARBA00022840"/>
    </source>
</evidence>
<dbReference type="InterPro" id="IPR003593">
    <property type="entry name" value="AAA+_ATPase"/>
</dbReference>
<proteinExistence type="predicted"/>
<evidence type="ECO:0000256" key="1">
    <source>
        <dbReference type="ARBA" id="ARBA00022448"/>
    </source>
</evidence>
<sequence length="258" mass="27152">MNSTNIPQSVQSVQAANGATGAHAAPFSQGVVELVDVSKIYGTGGAQVKALDHVSVSFEAGKFTAIMGPSGSGKSTMLHMLAGLDTPSAGKVLIEGKEITRLKDDALTKLRRDRIGFVFQSFNLVPTLDAAANIKLPAQLAGRKVDERQFAKITNALGIEGRLDHRPSQLSGGQQQRVAVARALVMNPAVIVADEPTGNLDSVASREVLSMLRQAVTDMGQTVIMVTHDSECASVADRVLEVRDGKISADHTLSGGVR</sequence>
<dbReference type="PROSITE" id="PS00211">
    <property type="entry name" value="ABC_TRANSPORTER_1"/>
    <property type="match status" value="1"/>
</dbReference>
<keyword evidence="1" id="KW-0813">Transport</keyword>
<dbReference type="InterPro" id="IPR003439">
    <property type="entry name" value="ABC_transporter-like_ATP-bd"/>
</dbReference>
<evidence type="ECO:0000259" key="4">
    <source>
        <dbReference type="PROSITE" id="PS50893"/>
    </source>
</evidence>
<protein>
    <submittedName>
        <fullName evidence="5">ABC transporter ATP-binding protein</fullName>
    </submittedName>
</protein>
<feature type="domain" description="ABC transporter" evidence="4">
    <location>
        <begin position="32"/>
        <end position="257"/>
    </location>
</feature>
<dbReference type="GO" id="GO:0005886">
    <property type="term" value="C:plasma membrane"/>
    <property type="evidence" value="ECO:0007669"/>
    <property type="project" value="TreeGrafter"/>
</dbReference>
<dbReference type="CDD" id="cd03255">
    <property type="entry name" value="ABC_MJ0796_LolCDE_FtsE"/>
    <property type="match status" value="1"/>
</dbReference>
<comment type="caution">
    <text evidence="5">The sequence shown here is derived from an EMBL/GenBank/DDBJ whole genome shotgun (WGS) entry which is preliminary data.</text>
</comment>
<dbReference type="RefSeq" id="WP_024332015.1">
    <property type="nucleotide sequence ID" value="NZ_JASOXK010000007.1"/>
</dbReference>
<name>A0A2I1IN49_9ACTO</name>
<accession>A0A2I1IN49</accession>
<dbReference type="PANTHER" id="PTHR24220:SF685">
    <property type="entry name" value="ABC TRANSPORTER RELATED"/>
    <property type="match status" value="1"/>
</dbReference>
<dbReference type="PROSITE" id="PS50893">
    <property type="entry name" value="ABC_TRANSPORTER_2"/>
    <property type="match status" value="1"/>
</dbReference>
<dbReference type="InterPro" id="IPR027417">
    <property type="entry name" value="P-loop_NTPase"/>
</dbReference>
<dbReference type="Gene3D" id="3.40.50.300">
    <property type="entry name" value="P-loop containing nucleotide triphosphate hydrolases"/>
    <property type="match status" value="1"/>
</dbReference>
<dbReference type="GO" id="GO:0022857">
    <property type="term" value="F:transmembrane transporter activity"/>
    <property type="evidence" value="ECO:0007669"/>
    <property type="project" value="TreeGrafter"/>
</dbReference>
<keyword evidence="3 5" id="KW-0067">ATP-binding</keyword>
<organism evidence="5 6">
    <name type="scientific">Winkia neuii</name>
    <dbReference type="NCBI Taxonomy" id="33007"/>
    <lineage>
        <taxon>Bacteria</taxon>
        <taxon>Bacillati</taxon>
        <taxon>Actinomycetota</taxon>
        <taxon>Actinomycetes</taxon>
        <taxon>Actinomycetales</taxon>
        <taxon>Actinomycetaceae</taxon>
        <taxon>Winkia</taxon>
    </lineage>
</organism>
<dbReference type="STRING" id="33007.HMPREF3198_00343"/>
<dbReference type="GeneID" id="35866755"/>
<evidence type="ECO:0000313" key="5">
    <source>
        <dbReference type="EMBL" id="PKY72557.1"/>
    </source>
</evidence>
<dbReference type="InterPro" id="IPR017911">
    <property type="entry name" value="MacB-like_ATP-bd"/>
</dbReference>
<dbReference type="Proteomes" id="UP000235122">
    <property type="component" value="Unassembled WGS sequence"/>
</dbReference>
<evidence type="ECO:0000256" key="2">
    <source>
        <dbReference type="ARBA" id="ARBA00022741"/>
    </source>
</evidence>
<dbReference type="PANTHER" id="PTHR24220">
    <property type="entry name" value="IMPORT ATP-BINDING PROTEIN"/>
    <property type="match status" value="1"/>
</dbReference>
<keyword evidence="2" id="KW-0547">Nucleotide-binding</keyword>
<dbReference type="SMART" id="SM00382">
    <property type="entry name" value="AAA"/>
    <property type="match status" value="1"/>
</dbReference>
<gene>
    <name evidence="5" type="ORF">CYJ19_06875</name>
</gene>
<reference evidence="5 6" key="1">
    <citation type="submission" date="2017-12" db="EMBL/GenBank/DDBJ databases">
        <title>Phylogenetic diversity of female urinary microbiome.</title>
        <authorList>
            <person name="Thomas-White K."/>
            <person name="Wolfe A.J."/>
        </authorList>
    </citation>
    <scope>NUCLEOTIDE SEQUENCE [LARGE SCALE GENOMIC DNA]</scope>
    <source>
        <strain evidence="5 6">UMB0402</strain>
    </source>
</reference>
<dbReference type="FunFam" id="3.40.50.300:FF:000032">
    <property type="entry name" value="Export ABC transporter ATP-binding protein"/>
    <property type="match status" value="1"/>
</dbReference>
<dbReference type="InterPro" id="IPR017871">
    <property type="entry name" value="ABC_transporter-like_CS"/>
</dbReference>
<dbReference type="GO" id="GO:0016887">
    <property type="term" value="F:ATP hydrolysis activity"/>
    <property type="evidence" value="ECO:0007669"/>
    <property type="project" value="InterPro"/>
</dbReference>
<evidence type="ECO:0000313" key="6">
    <source>
        <dbReference type="Proteomes" id="UP000235122"/>
    </source>
</evidence>
<dbReference type="GO" id="GO:0098796">
    <property type="term" value="C:membrane protein complex"/>
    <property type="evidence" value="ECO:0007669"/>
    <property type="project" value="UniProtKB-ARBA"/>
</dbReference>
<dbReference type="GO" id="GO:0005524">
    <property type="term" value="F:ATP binding"/>
    <property type="evidence" value="ECO:0007669"/>
    <property type="project" value="UniProtKB-KW"/>
</dbReference>
<dbReference type="InterPro" id="IPR015854">
    <property type="entry name" value="ABC_transpr_LolD-like"/>
</dbReference>
<dbReference type="Pfam" id="PF00005">
    <property type="entry name" value="ABC_tran"/>
    <property type="match status" value="1"/>
</dbReference>
<dbReference type="EMBL" id="PKKO01000003">
    <property type="protein sequence ID" value="PKY72557.1"/>
    <property type="molecule type" value="Genomic_DNA"/>
</dbReference>
<dbReference type="AlphaFoldDB" id="A0A2I1IN49"/>
<keyword evidence="6" id="KW-1185">Reference proteome</keyword>